<feature type="domain" description="ABC transmembrane type-1" evidence="9">
    <location>
        <begin position="79"/>
        <end position="281"/>
    </location>
</feature>
<comment type="similarity">
    <text evidence="2">Belongs to the binding-protein-dependent transport system permease family. CysTW subfamily.</text>
</comment>
<dbReference type="Proteomes" id="UP000886822">
    <property type="component" value="Unassembled WGS sequence"/>
</dbReference>
<evidence type="ECO:0000256" key="2">
    <source>
        <dbReference type="ARBA" id="ARBA00007069"/>
    </source>
</evidence>
<dbReference type="GO" id="GO:0055085">
    <property type="term" value="P:transmembrane transport"/>
    <property type="evidence" value="ECO:0007669"/>
    <property type="project" value="InterPro"/>
</dbReference>
<dbReference type="GO" id="GO:0005886">
    <property type="term" value="C:plasma membrane"/>
    <property type="evidence" value="ECO:0007669"/>
    <property type="project" value="UniProtKB-SubCell"/>
</dbReference>
<accession>A0A9D1QSR0</accession>
<dbReference type="EMBL" id="DXGJ01000017">
    <property type="protein sequence ID" value="HIW71346.1"/>
    <property type="molecule type" value="Genomic_DNA"/>
</dbReference>
<dbReference type="SUPFAM" id="SSF161098">
    <property type="entry name" value="MetI-like"/>
    <property type="match status" value="1"/>
</dbReference>
<name>A0A9D1QSR0_9LACO</name>
<dbReference type="PANTHER" id="PTHR42929">
    <property type="entry name" value="INNER MEMBRANE ABC TRANSPORTER PERMEASE PROTEIN YDCU-RELATED-RELATED"/>
    <property type="match status" value="1"/>
</dbReference>
<comment type="subcellular location">
    <subcellularLocation>
        <location evidence="1 8">Cell membrane</location>
        <topology evidence="1 8">Multi-pass membrane protein</topology>
    </subcellularLocation>
</comment>
<evidence type="ECO:0000256" key="3">
    <source>
        <dbReference type="ARBA" id="ARBA00022448"/>
    </source>
</evidence>
<dbReference type="CDD" id="cd06261">
    <property type="entry name" value="TM_PBP2"/>
    <property type="match status" value="1"/>
</dbReference>
<evidence type="ECO:0000256" key="5">
    <source>
        <dbReference type="ARBA" id="ARBA00022692"/>
    </source>
</evidence>
<dbReference type="Gene3D" id="1.10.3720.10">
    <property type="entry name" value="MetI-like"/>
    <property type="match status" value="1"/>
</dbReference>
<reference evidence="10" key="1">
    <citation type="journal article" date="2021" name="PeerJ">
        <title>Extensive microbial diversity within the chicken gut microbiome revealed by metagenomics and culture.</title>
        <authorList>
            <person name="Gilroy R."/>
            <person name="Ravi A."/>
            <person name="Getino M."/>
            <person name="Pursley I."/>
            <person name="Horton D.L."/>
            <person name="Alikhan N.F."/>
            <person name="Baker D."/>
            <person name="Gharbi K."/>
            <person name="Hall N."/>
            <person name="Watson M."/>
            <person name="Adriaenssens E.M."/>
            <person name="Foster-Nyarko E."/>
            <person name="Jarju S."/>
            <person name="Secka A."/>
            <person name="Antonio M."/>
            <person name="Oren A."/>
            <person name="Chaudhuri R.R."/>
            <person name="La Ragione R."/>
            <person name="Hildebrand F."/>
            <person name="Pallen M.J."/>
        </authorList>
    </citation>
    <scope>NUCLEOTIDE SEQUENCE</scope>
    <source>
        <strain evidence="10">CHK173-259</strain>
    </source>
</reference>
<evidence type="ECO:0000256" key="6">
    <source>
        <dbReference type="ARBA" id="ARBA00022989"/>
    </source>
</evidence>
<dbReference type="InterPro" id="IPR000515">
    <property type="entry name" value="MetI-like"/>
</dbReference>
<evidence type="ECO:0000313" key="11">
    <source>
        <dbReference type="Proteomes" id="UP000886822"/>
    </source>
</evidence>
<reference evidence="10" key="2">
    <citation type="submission" date="2021-04" db="EMBL/GenBank/DDBJ databases">
        <authorList>
            <person name="Gilroy R."/>
        </authorList>
    </citation>
    <scope>NUCLEOTIDE SEQUENCE</scope>
    <source>
        <strain evidence="10">CHK173-259</strain>
    </source>
</reference>
<feature type="transmembrane region" description="Helical" evidence="8">
    <location>
        <begin position="112"/>
        <end position="136"/>
    </location>
</feature>
<proteinExistence type="inferred from homology"/>
<dbReference type="AlphaFoldDB" id="A0A9D1QSR0"/>
<keyword evidence="7 8" id="KW-0472">Membrane</keyword>
<dbReference type="PROSITE" id="PS50928">
    <property type="entry name" value="ABC_TM1"/>
    <property type="match status" value="1"/>
</dbReference>
<evidence type="ECO:0000313" key="10">
    <source>
        <dbReference type="EMBL" id="HIW71346.1"/>
    </source>
</evidence>
<evidence type="ECO:0000256" key="8">
    <source>
        <dbReference type="RuleBase" id="RU363032"/>
    </source>
</evidence>
<dbReference type="Pfam" id="PF00528">
    <property type="entry name" value="BPD_transp_1"/>
    <property type="match status" value="1"/>
</dbReference>
<keyword evidence="6 8" id="KW-1133">Transmembrane helix</keyword>
<feature type="transmembrane region" description="Helical" evidence="8">
    <location>
        <begin position="27"/>
        <end position="51"/>
    </location>
</feature>
<evidence type="ECO:0000256" key="1">
    <source>
        <dbReference type="ARBA" id="ARBA00004651"/>
    </source>
</evidence>
<organism evidence="10 11">
    <name type="scientific">Candidatus Levilactobacillus faecigallinarum</name>
    <dbReference type="NCBI Taxonomy" id="2838638"/>
    <lineage>
        <taxon>Bacteria</taxon>
        <taxon>Bacillati</taxon>
        <taxon>Bacillota</taxon>
        <taxon>Bacilli</taxon>
        <taxon>Lactobacillales</taxon>
        <taxon>Lactobacillaceae</taxon>
        <taxon>Levilactobacillus</taxon>
    </lineage>
</organism>
<evidence type="ECO:0000256" key="4">
    <source>
        <dbReference type="ARBA" id="ARBA00022475"/>
    </source>
</evidence>
<evidence type="ECO:0000259" key="9">
    <source>
        <dbReference type="PROSITE" id="PS50928"/>
    </source>
</evidence>
<dbReference type="PANTHER" id="PTHR42929:SF1">
    <property type="entry name" value="INNER MEMBRANE ABC TRANSPORTER PERMEASE PROTEIN YDCU-RELATED"/>
    <property type="match status" value="1"/>
</dbReference>
<sequence>MRRKPNLTRGWKLTKERRNQAVTKRKTWLYFLPYGLWLALFVIAPVALIIYQSFFNLDHQLTLSNYADYFRSGVYLRMTLNSVWYAFLITVFTGLISYPTAYVLHQLKHRQLWLLLVILPTWINILLKAYAFIGIFSQAGMANDFLRFIGIGPQQLLFTNASFIFVATYIQIPFMILPIYNSLDDLNPAYVSASLDLGANRWQTFRKVIFPLTLPGVKAGIQAVFIPSLSLFMLTRLIGGNKVITLGTAIEEHFLTTMNWGMGSTIGVVLIVAMIIVMQLTNDHDQPGGSTR</sequence>
<feature type="transmembrane region" description="Helical" evidence="8">
    <location>
        <begin position="258"/>
        <end position="277"/>
    </location>
</feature>
<dbReference type="InterPro" id="IPR035906">
    <property type="entry name" value="MetI-like_sf"/>
</dbReference>
<comment type="caution">
    <text evidence="10">The sequence shown here is derived from an EMBL/GenBank/DDBJ whole genome shotgun (WGS) entry which is preliminary data.</text>
</comment>
<keyword evidence="5 8" id="KW-0812">Transmembrane</keyword>
<protein>
    <submittedName>
        <fullName evidence="10">ABC transporter permease</fullName>
    </submittedName>
</protein>
<evidence type="ECO:0000256" key="7">
    <source>
        <dbReference type="ARBA" id="ARBA00023136"/>
    </source>
</evidence>
<gene>
    <name evidence="10" type="ORF">H9875_01840</name>
</gene>
<feature type="transmembrane region" description="Helical" evidence="8">
    <location>
        <begin position="83"/>
        <end position="105"/>
    </location>
</feature>
<keyword evidence="4" id="KW-1003">Cell membrane</keyword>
<feature type="transmembrane region" description="Helical" evidence="8">
    <location>
        <begin position="156"/>
        <end position="180"/>
    </location>
</feature>
<keyword evidence="3 8" id="KW-0813">Transport</keyword>